<dbReference type="GO" id="GO:0045340">
    <property type="term" value="F:mercury ion binding"/>
    <property type="evidence" value="ECO:0007669"/>
    <property type="project" value="InterPro"/>
</dbReference>
<dbReference type="PROSITE" id="PS50937">
    <property type="entry name" value="HTH_MERR_2"/>
    <property type="match status" value="1"/>
</dbReference>
<dbReference type="PANTHER" id="PTHR30204:SF94">
    <property type="entry name" value="HEAVY METAL-DEPENDENT TRANSCRIPTIONAL REGULATOR HI_0293-RELATED"/>
    <property type="match status" value="1"/>
</dbReference>
<dbReference type="GO" id="GO:0003677">
    <property type="term" value="F:DNA binding"/>
    <property type="evidence" value="ECO:0007669"/>
    <property type="project" value="UniProtKB-KW"/>
</dbReference>
<keyword evidence="5" id="KW-0238">DNA-binding</keyword>
<comment type="function">
    <text evidence="7">Mediates the mercuric-dependent induction of mercury resistance operon. In the absence of mercury MerR represses transcription by binding tightly to the mer operator region; when mercury is present the dimeric complex binds a single ion and becomes a potent transcriptional activator, while remaining bound to the mer site.</text>
</comment>
<dbReference type="InterPro" id="IPR011794">
    <property type="entry name" value="MerR"/>
</dbReference>
<sequence length="141" mass="15826">MILTIGKVAKSAKVNIETIRYYEKQGLIPKPPRNTSGYRQYPEDTIARIRFIKSAQRLGFSLKEISELLALKVDPHTTCADVKQRAENKASEIDQKIKTLKKIKNTLSKLAKECNGKGPTSKCPILDSLGVVDHRENDANF</sequence>
<evidence type="ECO:0000256" key="2">
    <source>
        <dbReference type="ARBA" id="ARBA00022466"/>
    </source>
</evidence>
<evidence type="ECO:0000256" key="5">
    <source>
        <dbReference type="ARBA" id="ARBA00023125"/>
    </source>
</evidence>
<keyword evidence="8" id="KW-0175">Coiled coil</keyword>
<comment type="caution">
    <text evidence="10">The sequence shown here is derived from an EMBL/GenBank/DDBJ whole genome shotgun (WGS) entry which is preliminary data.</text>
</comment>
<evidence type="ECO:0000259" key="9">
    <source>
        <dbReference type="PROSITE" id="PS50937"/>
    </source>
</evidence>
<dbReference type="SMART" id="SM00422">
    <property type="entry name" value="HTH_MERR"/>
    <property type="match status" value="1"/>
</dbReference>
<dbReference type="Pfam" id="PF00376">
    <property type="entry name" value="MerR"/>
    <property type="match status" value="1"/>
</dbReference>
<dbReference type="PRINTS" id="PR00040">
    <property type="entry name" value="HTHMERR"/>
</dbReference>
<dbReference type="EMBL" id="LAZR01009921">
    <property type="protein sequence ID" value="KKM69838.1"/>
    <property type="molecule type" value="Genomic_DNA"/>
</dbReference>
<reference evidence="10" key="1">
    <citation type="journal article" date="2015" name="Nature">
        <title>Complex archaea that bridge the gap between prokaryotes and eukaryotes.</title>
        <authorList>
            <person name="Spang A."/>
            <person name="Saw J.H."/>
            <person name="Jorgensen S.L."/>
            <person name="Zaremba-Niedzwiedzka K."/>
            <person name="Martijn J."/>
            <person name="Lind A.E."/>
            <person name="van Eijk R."/>
            <person name="Schleper C."/>
            <person name="Guy L."/>
            <person name="Ettema T.J."/>
        </authorList>
    </citation>
    <scope>NUCLEOTIDE SEQUENCE</scope>
</reference>
<dbReference type="InterPro" id="IPR009061">
    <property type="entry name" value="DNA-bd_dom_put_sf"/>
</dbReference>
<feature type="coiled-coil region" evidence="8">
    <location>
        <begin position="83"/>
        <end position="113"/>
    </location>
</feature>
<keyword evidence="6" id="KW-0804">Transcription</keyword>
<evidence type="ECO:0000256" key="7">
    <source>
        <dbReference type="ARBA" id="ARBA00024874"/>
    </source>
</evidence>
<evidence type="ECO:0000313" key="10">
    <source>
        <dbReference type="EMBL" id="KKM69838.1"/>
    </source>
</evidence>
<evidence type="ECO:0000256" key="1">
    <source>
        <dbReference type="ARBA" id="ARBA00017146"/>
    </source>
</evidence>
<keyword evidence="4" id="KW-0805">Transcription regulation</keyword>
<gene>
    <name evidence="10" type="ORF">LCGC14_1446830</name>
</gene>
<dbReference type="InterPro" id="IPR015358">
    <property type="entry name" value="Tscrpt_reg_MerR_DNA-bd"/>
</dbReference>
<evidence type="ECO:0000256" key="6">
    <source>
        <dbReference type="ARBA" id="ARBA00023163"/>
    </source>
</evidence>
<keyword evidence="3" id="KW-0476">Mercury</keyword>
<keyword evidence="2" id="KW-0475">Mercuric resistance</keyword>
<dbReference type="PANTHER" id="PTHR30204">
    <property type="entry name" value="REDOX-CYCLING DRUG-SENSING TRANSCRIPTIONAL ACTIVATOR SOXR"/>
    <property type="match status" value="1"/>
</dbReference>
<dbReference type="GO" id="GO:0046689">
    <property type="term" value="P:response to mercury ion"/>
    <property type="evidence" value="ECO:0007669"/>
    <property type="project" value="UniProtKB-KW"/>
</dbReference>
<dbReference type="InterPro" id="IPR000551">
    <property type="entry name" value="MerR-type_HTH_dom"/>
</dbReference>
<organism evidence="10">
    <name type="scientific">marine sediment metagenome</name>
    <dbReference type="NCBI Taxonomy" id="412755"/>
    <lineage>
        <taxon>unclassified sequences</taxon>
        <taxon>metagenomes</taxon>
        <taxon>ecological metagenomes</taxon>
    </lineage>
</organism>
<protein>
    <recommendedName>
        <fullName evidence="1">Mercuric resistance operon regulatory protein</fullName>
    </recommendedName>
</protein>
<dbReference type="AlphaFoldDB" id="A0A0F9JJS1"/>
<accession>A0A0F9JJS1</accession>
<dbReference type="CDD" id="cd04783">
    <property type="entry name" value="HTH_MerR1"/>
    <property type="match status" value="1"/>
</dbReference>
<dbReference type="Pfam" id="PF09278">
    <property type="entry name" value="MerR-DNA-bind"/>
    <property type="match status" value="1"/>
</dbReference>
<evidence type="ECO:0000256" key="4">
    <source>
        <dbReference type="ARBA" id="ARBA00023015"/>
    </source>
</evidence>
<proteinExistence type="predicted"/>
<evidence type="ECO:0000256" key="3">
    <source>
        <dbReference type="ARBA" id="ARBA00022914"/>
    </source>
</evidence>
<evidence type="ECO:0000256" key="8">
    <source>
        <dbReference type="SAM" id="Coils"/>
    </source>
</evidence>
<name>A0A0F9JJS1_9ZZZZ</name>
<dbReference type="GO" id="GO:0003700">
    <property type="term" value="F:DNA-binding transcription factor activity"/>
    <property type="evidence" value="ECO:0007669"/>
    <property type="project" value="InterPro"/>
</dbReference>
<dbReference type="Gene3D" id="1.10.1660.10">
    <property type="match status" value="1"/>
</dbReference>
<dbReference type="InterPro" id="IPR047057">
    <property type="entry name" value="MerR_fam"/>
</dbReference>
<feature type="domain" description="HTH merR-type" evidence="9">
    <location>
        <begin position="1"/>
        <end position="71"/>
    </location>
</feature>
<dbReference type="SUPFAM" id="SSF46955">
    <property type="entry name" value="Putative DNA-binding domain"/>
    <property type="match status" value="1"/>
</dbReference>